<feature type="compositionally biased region" description="Low complexity" evidence="1">
    <location>
        <begin position="43"/>
        <end position="60"/>
    </location>
</feature>
<dbReference type="Proteomes" id="UP000305238">
    <property type="component" value="Unassembled WGS sequence"/>
</dbReference>
<comment type="caution">
    <text evidence="2">The sequence shown here is derived from an EMBL/GenBank/DDBJ whole genome shotgun (WGS) entry which is preliminary data.</text>
</comment>
<proteinExistence type="predicted"/>
<gene>
    <name evidence="2" type="ORF">ETD96_23375</name>
</gene>
<feature type="region of interest" description="Disordered" evidence="1">
    <location>
        <begin position="23"/>
        <end position="68"/>
    </location>
</feature>
<dbReference type="RefSeq" id="WP_138638615.1">
    <property type="nucleotide sequence ID" value="NZ_VCKZ01000180.1"/>
</dbReference>
<reference evidence="2 3" key="1">
    <citation type="submission" date="2019-05" db="EMBL/GenBank/DDBJ databases">
        <title>Draft genome sequence of Actinomadura geliboluensis A8036.</title>
        <authorList>
            <person name="Saricaoglu S."/>
            <person name="Isik K."/>
        </authorList>
    </citation>
    <scope>NUCLEOTIDE SEQUENCE [LARGE SCALE GENOMIC DNA]</scope>
    <source>
        <strain evidence="2 3">A8036</strain>
    </source>
</reference>
<evidence type="ECO:0000256" key="1">
    <source>
        <dbReference type="SAM" id="MobiDB-lite"/>
    </source>
</evidence>
<evidence type="ECO:0000313" key="3">
    <source>
        <dbReference type="Proteomes" id="UP000305238"/>
    </source>
</evidence>
<evidence type="ECO:0000313" key="2">
    <source>
        <dbReference type="EMBL" id="TMR35336.1"/>
    </source>
</evidence>
<protein>
    <submittedName>
        <fullName evidence="2">Uncharacterized protein</fullName>
    </submittedName>
</protein>
<keyword evidence="3" id="KW-1185">Reference proteome</keyword>
<dbReference type="AlphaFoldDB" id="A0A5S4GQV4"/>
<accession>A0A5S4GQV4</accession>
<sequence>MSLENHLMVDVYTDVHNDCEAEENAAAARAGRMPSGPGGEGVPAGYPAGRPAASRAAGEPLEPIDFSL</sequence>
<dbReference type="EMBL" id="VCKZ01000180">
    <property type="protein sequence ID" value="TMR35336.1"/>
    <property type="molecule type" value="Genomic_DNA"/>
</dbReference>
<organism evidence="2 3">
    <name type="scientific">Actinomadura geliboluensis</name>
    <dbReference type="NCBI Taxonomy" id="882440"/>
    <lineage>
        <taxon>Bacteria</taxon>
        <taxon>Bacillati</taxon>
        <taxon>Actinomycetota</taxon>
        <taxon>Actinomycetes</taxon>
        <taxon>Streptosporangiales</taxon>
        <taxon>Thermomonosporaceae</taxon>
        <taxon>Actinomadura</taxon>
    </lineage>
</organism>
<name>A0A5S4GQV4_9ACTN</name>